<accession>A0A3B0ULR1</accession>
<sequence>MLFQKLYDIERIAREENFDFDRIKELRQQQALPVLREMETWLNENIYQTLPQSAIGQAIAYTLKLWPRLVRYVEDGRFQIDNNLIENSIRPVALGRKNYLFAGSHHAAQQAAIIYSLLATCKINKVEPFGWLKHTLNVIPDYPTNQLHKLLPGQL</sequence>
<dbReference type="Pfam" id="PF13817">
    <property type="entry name" value="DDE_Tnp_IS66_C"/>
    <property type="match status" value="1"/>
</dbReference>
<dbReference type="EMBL" id="UOET01000333">
    <property type="protein sequence ID" value="VAW29183.1"/>
    <property type="molecule type" value="Genomic_DNA"/>
</dbReference>
<feature type="domain" description="Transposase IS66 C-terminal" evidence="2">
    <location>
        <begin position="116"/>
        <end position="152"/>
    </location>
</feature>
<evidence type="ECO:0000259" key="2">
    <source>
        <dbReference type="Pfam" id="PF13817"/>
    </source>
</evidence>
<proteinExistence type="predicted"/>
<evidence type="ECO:0000313" key="3">
    <source>
        <dbReference type="EMBL" id="VAW29183.1"/>
    </source>
</evidence>
<dbReference type="Pfam" id="PF03050">
    <property type="entry name" value="DDE_Tnp_IS66"/>
    <property type="match status" value="1"/>
</dbReference>
<feature type="domain" description="Transposase IS66 central" evidence="1">
    <location>
        <begin position="4"/>
        <end position="109"/>
    </location>
</feature>
<gene>
    <name evidence="3" type="ORF">MNBD_BACTEROID07-228</name>
</gene>
<dbReference type="InterPro" id="IPR039552">
    <property type="entry name" value="IS66_C"/>
</dbReference>
<name>A0A3B0ULR1_9ZZZZ</name>
<dbReference type="PANTHER" id="PTHR33678">
    <property type="entry name" value="BLL1576 PROTEIN"/>
    <property type="match status" value="1"/>
</dbReference>
<dbReference type="InterPro" id="IPR052344">
    <property type="entry name" value="Transposase-related"/>
</dbReference>
<dbReference type="InterPro" id="IPR004291">
    <property type="entry name" value="Transposase_IS66_central"/>
</dbReference>
<evidence type="ECO:0000259" key="1">
    <source>
        <dbReference type="Pfam" id="PF03050"/>
    </source>
</evidence>
<dbReference type="AlphaFoldDB" id="A0A3B0ULR1"/>
<reference evidence="3" key="1">
    <citation type="submission" date="2018-06" db="EMBL/GenBank/DDBJ databases">
        <authorList>
            <person name="Zhirakovskaya E."/>
        </authorList>
    </citation>
    <scope>NUCLEOTIDE SEQUENCE</scope>
</reference>
<organism evidence="3">
    <name type="scientific">hydrothermal vent metagenome</name>
    <dbReference type="NCBI Taxonomy" id="652676"/>
    <lineage>
        <taxon>unclassified sequences</taxon>
        <taxon>metagenomes</taxon>
        <taxon>ecological metagenomes</taxon>
    </lineage>
</organism>
<dbReference type="PANTHER" id="PTHR33678:SF1">
    <property type="entry name" value="BLL1576 PROTEIN"/>
    <property type="match status" value="1"/>
</dbReference>
<protein>
    <submittedName>
        <fullName evidence="3">Mobile element protein</fullName>
    </submittedName>
</protein>